<evidence type="ECO:0000256" key="4">
    <source>
        <dbReference type="RuleBase" id="RU361117"/>
    </source>
</evidence>
<dbReference type="Gene3D" id="3.30.70.1020">
    <property type="entry name" value="Trehalose-6-phosphate phosphatase related protein, domain 2"/>
    <property type="match status" value="1"/>
</dbReference>
<dbReference type="GeneID" id="39863206"/>
<dbReference type="Proteomes" id="UP001224926">
    <property type="component" value="Chromosome"/>
</dbReference>
<protein>
    <recommendedName>
        <fullName evidence="4">Trehalose 6-phosphate phosphatase</fullName>
        <ecNumber evidence="4">3.1.3.12</ecNumber>
    </recommendedName>
</protein>
<dbReference type="InterPro" id="IPR006379">
    <property type="entry name" value="HAD-SF_hydro_IIB"/>
</dbReference>
<dbReference type="GeneID" id="84215550"/>
<dbReference type="GO" id="GO:0004805">
    <property type="term" value="F:trehalose-phosphatase activity"/>
    <property type="evidence" value="ECO:0007669"/>
    <property type="project" value="UniProtKB-EC"/>
</dbReference>
<dbReference type="Pfam" id="PF02358">
    <property type="entry name" value="Trehalose_PPase"/>
    <property type="match status" value="1"/>
</dbReference>
<organism evidence="6 7">
    <name type="scientific">Natrinema thermotolerans</name>
    <dbReference type="NCBI Taxonomy" id="121872"/>
    <lineage>
        <taxon>Archaea</taxon>
        <taxon>Methanobacteriati</taxon>
        <taxon>Methanobacteriota</taxon>
        <taxon>Stenosarchaea group</taxon>
        <taxon>Halobacteria</taxon>
        <taxon>Halobacteriales</taxon>
        <taxon>Natrialbaceae</taxon>
        <taxon>Natrinema</taxon>
    </lineage>
</organism>
<gene>
    <name evidence="6" type="primary">otsB</name>
    <name evidence="6" type="ORF">NP511_16375</name>
</gene>
<dbReference type="AlphaFoldDB" id="A0AAF0P8K9"/>
<keyword evidence="3 4" id="KW-0378">Hydrolase</keyword>
<keyword evidence="7" id="KW-1185">Reference proteome</keyword>
<evidence type="ECO:0000313" key="6">
    <source>
        <dbReference type="EMBL" id="WMT06952.1"/>
    </source>
</evidence>
<accession>A0AAF0P8K9</accession>
<evidence type="ECO:0000313" key="7">
    <source>
        <dbReference type="Proteomes" id="UP001224926"/>
    </source>
</evidence>
<dbReference type="GO" id="GO:0005992">
    <property type="term" value="P:trehalose biosynthetic process"/>
    <property type="evidence" value="ECO:0007669"/>
    <property type="project" value="InterPro"/>
</dbReference>
<evidence type="ECO:0000256" key="5">
    <source>
        <dbReference type="SAM" id="MobiDB-lite"/>
    </source>
</evidence>
<comment type="pathway">
    <text evidence="1 4">Glycan biosynthesis; trehalose biosynthesis.</text>
</comment>
<dbReference type="PANTHER" id="PTHR43768:SF3">
    <property type="entry name" value="TREHALOSE 6-PHOSPHATE PHOSPHATASE"/>
    <property type="match status" value="1"/>
</dbReference>
<name>A0AAF0P8K9_9EURY</name>
<dbReference type="GO" id="GO:0046872">
    <property type="term" value="F:metal ion binding"/>
    <property type="evidence" value="ECO:0007669"/>
    <property type="project" value="UniProtKB-KW"/>
</dbReference>
<keyword evidence="4" id="KW-0479">Metal-binding</keyword>
<reference evidence="6 7" key="1">
    <citation type="submission" date="2022-07" db="EMBL/GenBank/DDBJ databases">
        <title>Two temperate virus in Haloterrigena jeotgali A29.</title>
        <authorList>
            <person name="Deng X."/>
        </authorList>
    </citation>
    <scope>NUCLEOTIDE SEQUENCE [LARGE SCALE GENOMIC DNA]</scope>
    <source>
        <strain evidence="6 7">A29</strain>
    </source>
</reference>
<dbReference type="NCBIfam" id="TIGR01484">
    <property type="entry name" value="HAD-SF-IIB"/>
    <property type="match status" value="1"/>
</dbReference>
<evidence type="ECO:0000256" key="3">
    <source>
        <dbReference type="ARBA" id="ARBA00022801"/>
    </source>
</evidence>
<comment type="cofactor">
    <cofactor evidence="4">
        <name>Mg(2+)</name>
        <dbReference type="ChEBI" id="CHEBI:18420"/>
    </cofactor>
</comment>
<proteinExistence type="inferred from homology"/>
<comment type="function">
    <text evidence="4">Removes the phosphate from trehalose 6-phosphate to produce free trehalose.</text>
</comment>
<dbReference type="Gene3D" id="3.40.50.1000">
    <property type="entry name" value="HAD superfamily/HAD-like"/>
    <property type="match status" value="1"/>
</dbReference>
<dbReference type="EC" id="3.1.3.12" evidence="4"/>
<dbReference type="PANTHER" id="PTHR43768">
    <property type="entry name" value="TREHALOSE 6-PHOSPHATE PHOSPHATASE"/>
    <property type="match status" value="1"/>
</dbReference>
<feature type="compositionally biased region" description="Low complexity" evidence="5">
    <location>
        <begin position="1"/>
        <end position="14"/>
    </location>
</feature>
<dbReference type="NCBIfam" id="TIGR00685">
    <property type="entry name" value="T6PP"/>
    <property type="match status" value="1"/>
</dbReference>
<evidence type="ECO:0000256" key="1">
    <source>
        <dbReference type="ARBA" id="ARBA00005199"/>
    </source>
</evidence>
<dbReference type="InterPro" id="IPR036412">
    <property type="entry name" value="HAD-like_sf"/>
</dbReference>
<dbReference type="EMBL" id="CP101873">
    <property type="protein sequence ID" value="WMT06952.1"/>
    <property type="molecule type" value="Genomic_DNA"/>
</dbReference>
<keyword evidence="4" id="KW-0460">Magnesium</keyword>
<dbReference type="InterPro" id="IPR023214">
    <property type="entry name" value="HAD_sf"/>
</dbReference>
<feature type="region of interest" description="Disordered" evidence="5">
    <location>
        <begin position="1"/>
        <end position="21"/>
    </location>
</feature>
<evidence type="ECO:0000256" key="2">
    <source>
        <dbReference type="ARBA" id="ARBA00008770"/>
    </source>
</evidence>
<sequence length="279" mass="29401">MTSSESGTAAAESSPRPLEDGFPAVRETLADAEQLLVCLDFDGTLAPIVDDPDAARPTEDNRHAVARLAAHPDVTTAVVSGRALRDVRGRIDGPAIYAGNHGLELERRGSIAVHPVARKRAARIDRLCTVLETTLASIPNVRIENKRLSGTVHFRSVPTAARPVARRLTTAVFEAFNDGALELSRGKRILEIGPSIPWGKGNAVELIAADEPRGTAAVYVGDDVTDESAFRAVEPDGIGVRVGGDGPSAASRRVESPAGVASLLTRLADGMSSGPERRP</sequence>
<dbReference type="SUPFAM" id="SSF56784">
    <property type="entry name" value="HAD-like"/>
    <property type="match status" value="1"/>
</dbReference>
<dbReference type="InterPro" id="IPR003337">
    <property type="entry name" value="Trehalose_PPase"/>
</dbReference>
<dbReference type="InterPro" id="IPR044651">
    <property type="entry name" value="OTSB-like"/>
</dbReference>
<comment type="catalytic activity">
    <reaction evidence="4">
        <text>alpha,alpha-trehalose 6-phosphate + H2O = alpha,alpha-trehalose + phosphate</text>
        <dbReference type="Rhea" id="RHEA:23420"/>
        <dbReference type="ChEBI" id="CHEBI:15377"/>
        <dbReference type="ChEBI" id="CHEBI:16551"/>
        <dbReference type="ChEBI" id="CHEBI:43474"/>
        <dbReference type="ChEBI" id="CHEBI:58429"/>
        <dbReference type="EC" id="3.1.3.12"/>
    </reaction>
</comment>
<comment type="similarity">
    <text evidence="2 4">Belongs to the trehalose phosphatase family.</text>
</comment>
<dbReference type="RefSeq" id="WP_049966310.1">
    <property type="nucleotide sequence ID" value="NZ_CP101873.1"/>
</dbReference>